<dbReference type="OrthoDB" id="4314040at2759"/>
<dbReference type="STRING" id="1432307.W9C0N2"/>
<dbReference type="EMBL" id="AYSA01000645">
    <property type="protein sequence ID" value="ESZ90347.1"/>
    <property type="molecule type" value="Genomic_DNA"/>
</dbReference>
<evidence type="ECO:0000313" key="5">
    <source>
        <dbReference type="Proteomes" id="UP000019487"/>
    </source>
</evidence>
<feature type="domain" description="Zn(2)-C6 fungal-type" evidence="3">
    <location>
        <begin position="10"/>
        <end position="38"/>
    </location>
</feature>
<organism evidence="4 5">
    <name type="scientific">Sclerotinia borealis (strain F-4128)</name>
    <dbReference type="NCBI Taxonomy" id="1432307"/>
    <lineage>
        <taxon>Eukaryota</taxon>
        <taxon>Fungi</taxon>
        <taxon>Dikarya</taxon>
        <taxon>Ascomycota</taxon>
        <taxon>Pezizomycotina</taxon>
        <taxon>Leotiomycetes</taxon>
        <taxon>Helotiales</taxon>
        <taxon>Sclerotiniaceae</taxon>
        <taxon>Sclerotinia</taxon>
    </lineage>
</organism>
<protein>
    <recommendedName>
        <fullName evidence="3">Zn(2)-C6 fungal-type domain-containing protein</fullName>
    </recommendedName>
</protein>
<dbReference type="Proteomes" id="UP000019487">
    <property type="component" value="Unassembled WGS sequence"/>
</dbReference>
<feature type="region of interest" description="Disordered" evidence="2">
    <location>
        <begin position="631"/>
        <end position="655"/>
    </location>
</feature>
<dbReference type="PANTHER" id="PTHR38791">
    <property type="entry name" value="ZN(II)2CYS6 TRANSCRIPTION FACTOR (EUROFUNG)-RELATED-RELATED"/>
    <property type="match status" value="1"/>
</dbReference>
<keyword evidence="5" id="KW-1185">Reference proteome</keyword>
<dbReference type="InterPro" id="IPR053175">
    <property type="entry name" value="DHMBA_Reg_Transcription_Factor"/>
</dbReference>
<dbReference type="Gene3D" id="4.10.240.10">
    <property type="entry name" value="Zn(2)-C6 fungal-type DNA-binding domain"/>
    <property type="match status" value="1"/>
</dbReference>
<sequence length="664" mass="74154">MVNTGRPSRGCYLCRSRRVKCDEKKPGCGNCQRMKRQCPGYRPFFDVMHHNETNSTQHNTSPTITNTAALYKQKSCPNTRDLVEAISNGTHSIHPPLTAALEERAICFFLANYVLIPHGPVKHGFLAFLLPLIKLQPSAMLSDSLSAISLATFGNQPNAKTLKPKAEQAYSKALRQVTNAISDPKQAAEDTTLAAVLLLCLFENISDILMKENQGWNSWNSHMTGAIALLKMRNPRGPMSTMTLELVWGIKRHVSLSCLFNGKLLDFPQEWNTVLEDSKVEPKGGPAICNQLQAKVAKARVDCDELMTSARRTPQDIEKVLNLMKRAEAIEQGYLGWAEAMPAGFQYKSIGWIDAIPEEKLAGSKYFPGKIDKYNEVWTAHIWNMSRGSRLINHSTIVRCAAWLCSPQDYRTTVEYEKAMIAGKEMIRDVIASVPNCLSEIPTAMDEPSPSQYSFACGEQRSTHAKGLSAFSMLWPLFCVITSDFVTEAQRAWTLGRIKYATEELGVIQGSTMYTMQTLSVRVPSSMLEKDGRIIPSKIDNMLSQQIPVQQTFPVEETWTNDVFHHSTSSPTSTSSHEVKQQFSPGPQYDWTLLNPSTLDLNMINNWSHQTQPNWPRPNSGAKFITSAGPTQQTLASMSSHSDYPGEPQPGNRNHDWLADMLTC</sequence>
<dbReference type="PROSITE" id="PS50048">
    <property type="entry name" value="ZN2_CY6_FUNGAL_2"/>
    <property type="match status" value="1"/>
</dbReference>
<dbReference type="SUPFAM" id="SSF57701">
    <property type="entry name" value="Zn2/Cys6 DNA-binding domain"/>
    <property type="match status" value="1"/>
</dbReference>
<feature type="compositionally biased region" description="Polar residues" evidence="2">
    <location>
        <begin position="631"/>
        <end position="642"/>
    </location>
</feature>
<dbReference type="Pfam" id="PF11951">
    <property type="entry name" value="Fungal_trans_2"/>
    <property type="match status" value="1"/>
</dbReference>
<dbReference type="PANTHER" id="PTHR38791:SF13">
    <property type="entry name" value="ZN(2)-C6 FUNGAL-TYPE DOMAIN-CONTAINING PROTEIN"/>
    <property type="match status" value="1"/>
</dbReference>
<evidence type="ECO:0000313" key="4">
    <source>
        <dbReference type="EMBL" id="ESZ90347.1"/>
    </source>
</evidence>
<evidence type="ECO:0000259" key="3">
    <source>
        <dbReference type="PROSITE" id="PS50048"/>
    </source>
</evidence>
<evidence type="ECO:0000256" key="2">
    <source>
        <dbReference type="SAM" id="MobiDB-lite"/>
    </source>
</evidence>
<dbReference type="GO" id="GO:0008270">
    <property type="term" value="F:zinc ion binding"/>
    <property type="evidence" value="ECO:0007669"/>
    <property type="project" value="InterPro"/>
</dbReference>
<dbReference type="SMART" id="SM00066">
    <property type="entry name" value="GAL4"/>
    <property type="match status" value="1"/>
</dbReference>
<dbReference type="InterPro" id="IPR001138">
    <property type="entry name" value="Zn2Cys6_DnaBD"/>
</dbReference>
<dbReference type="InterPro" id="IPR036864">
    <property type="entry name" value="Zn2-C6_fun-type_DNA-bd_sf"/>
</dbReference>
<accession>W9C0N2</accession>
<keyword evidence="1" id="KW-0539">Nucleus</keyword>
<dbReference type="PROSITE" id="PS00463">
    <property type="entry name" value="ZN2_CY6_FUNGAL_1"/>
    <property type="match status" value="1"/>
</dbReference>
<comment type="caution">
    <text evidence="4">The sequence shown here is derived from an EMBL/GenBank/DDBJ whole genome shotgun (WGS) entry which is preliminary data.</text>
</comment>
<proteinExistence type="predicted"/>
<dbReference type="AlphaFoldDB" id="W9C0N2"/>
<name>W9C0N2_SCLBF</name>
<dbReference type="CDD" id="cd00067">
    <property type="entry name" value="GAL4"/>
    <property type="match status" value="1"/>
</dbReference>
<dbReference type="HOGENOM" id="CLU_013866_4_0_1"/>
<dbReference type="Pfam" id="PF00172">
    <property type="entry name" value="Zn_clus"/>
    <property type="match status" value="1"/>
</dbReference>
<dbReference type="InterPro" id="IPR021858">
    <property type="entry name" value="Fun_TF"/>
</dbReference>
<evidence type="ECO:0000256" key="1">
    <source>
        <dbReference type="ARBA" id="ARBA00023242"/>
    </source>
</evidence>
<reference evidence="4 5" key="1">
    <citation type="journal article" date="2014" name="Genome Announc.">
        <title>Draft genome sequence of Sclerotinia borealis, a psychrophilic plant pathogenic fungus.</title>
        <authorList>
            <person name="Mardanov A.V."/>
            <person name="Beletsky A.V."/>
            <person name="Kadnikov V.V."/>
            <person name="Ignatov A.N."/>
            <person name="Ravin N.V."/>
        </authorList>
    </citation>
    <scope>NUCLEOTIDE SEQUENCE [LARGE SCALE GENOMIC DNA]</scope>
    <source>
        <strain evidence="5">F-4157</strain>
    </source>
</reference>
<dbReference type="GO" id="GO:0000981">
    <property type="term" value="F:DNA-binding transcription factor activity, RNA polymerase II-specific"/>
    <property type="evidence" value="ECO:0007669"/>
    <property type="project" value="InterPro"/>
</dbReference>
<feature type="compositionally biased region" description="Low complexity" evidence="2">
    <location>
        <begin position="566"/>
        <end position="576"/>
    </location>
</feature>
<feature type="region of interest" description="Disordered" evidence="2">
    <location>
        <begin position="564"/>
        <end position="583"/>
    </location>
</feature>
<gene>
    <name evidence="4" type="ORF">SBOR_9266</name>
</gene>